<dbReference type="PANTHER" id="PTHR14269:SF62">
    <property type="entry name" value="CDP-DIACYLGLYCEROL--GLYCEROL-3-PHOSPHATE 3-PHOSPHATIDYLTRANSFERASE 1, CHLOROPLASTIC"/>
    <property type="match status" value="1"/>
</dbReference>
<evidence type="ECO:0000256" key="1">
    <source>
        <dbReference type="ARBA" id="ARBA00003973"/>
    </source>
</evidence>
<evidence type="ECO:0000313" key="19">
    <source>
        <dbReference type="EMBL" id="SMC68794.1"/>
    </source>
</evidence>
<evidence type="ECO:0000256" key="18">
    <source>
        <dbReference type="SAM" id="Phobius"/>
    </source>
</evidence>
<keyword evidence="11" id="KW-0443">Lipid metabolism</keyword>
<keyword evidence="14" id="KW-1208">Phospholipid metabolism</keyword>
<dbReference type="PIRSF" id="PIRSF000847">
    <property type="entry name" value="Phos_ph_gly_syn"/>
    <property type="match status" value="1"/>
</dbReference>
<dbReference type="AlphaFoldDB" id="A0A1W2B7G8"/>
<evidence type="ECO:0000256" key="16">
    <source>
        <dbReference type="ARBA" id="ARBA00048586"/>
    </source>
</evidence>
<sequence length="179" mass="19401">MNVPNLLSLIRLMLVPVFAVAFFASGGNPWPPVLIYAAASLTDVLDGYIARKFNQTTSLGRVLDPLADKLMNGTVLVCIAAAGLVPLWAAAFFVFTEGVLGLGAMFLLRKTSDVMPANILGKIATVVFFSVCVILMIFTRLSETAAMFLITLALGLAAAAFVRYLWEFIRILRKNEIAQ</sequence>
<keyword evidence="9 18" id="KW-0812">Transmembrane</keyword>
<keyword evidence="8 17" id="KW-0808">Transferase</keyword>
<gene>
    <name evidence="19" type="ORF">SAMN02745168_2062</name>
</gene>
<keyword evidence="20" id="KW-1185">Reference proteome</keyword>
<dbReference type="PROSITE" id="PS00379">
    <property type="entry name" value="CDP_ALCOHOL_P_TRANSF"/>
    <property type="match status" value="1"/>
</dbReference>
<evidence type="ECO:0000313" key="20">
    <source>
        <dbReference type="Proteomes" id="UP000192790"/>
    </source>
</evidence>
<dbReference type="UniPathway" id="UPA00084">
    <property type="reaction ID" value="UER00503"/>
</dbReference>
<name>A0A1W2B7G8_9FIRM</name>
<evidence type="ECO:0000256" key="10">
    <source>
        <dbReference type="ARBA" id="ARBA00022989"/>
    </source>
</evidence>
<comment type="similarity">
    <text evidence="4 17">Belongs to the CDP-alcohol phosphatidyltransferase class-I family.</text>
</comment>
<evidence type="ECO:0000256" key="3">
    <source>
        <dbReference type="ARBA" id="ARBA00005042"/>
    </source>
</evidence>
<dbReference type="GO" id="GO:0016020">
    <property type="term" value="C:membrane"/>
    <property type="evidence" value="ECO:0007669"/>
    <property type="project" value="UniProtKB-SubCell"/>
</dbReference>
<feature type="transmembrane region" description="Helical" evidence="18">
    <location>
        <begin position="119"/>
        <end position="139"/>
    </location>
</feature>
<evidence type="ECO:0000256" key="15">
    <source>
        <dbReference type="ARBA" id="ARBA00033018"/>
    </source>
</evidence>
<evidence type="ECO:0000256" key="11">
    <source>
        <dbReference type="ARBA" id="ARBA00023098"/>
    </source>
</evidence>
<dbReference type="RefSeq" id="WP_084234741.1">
    <property type="nucleotide sequence ID" value="NZ_FWXW01000005.1"/>
</dbReference>
<dbReference type="InterPro" id="IPR000462">
    <property type="entry name" value="CDP-OH_P_trans"/>
</dbReference>
<organism evidence="19 20">
    <name type="scientific">Papillibacter cinnamivorans DSM 12816</name>
    <dbReference type="NCBI Taxonomy" id="1122930"/>
    <lineage>
        <taxon>Bacteria</taxon>
        <taxon>Bacillati</taxon>
        <taxon>Bacillota</taxon>
        <taxon>Clostridia</taxon>
        <taxon>Eubacteriales</taxon>
        <taxon>Oscillospiraceae</taxon>
        <taxon>Papillibacter</taxon>
    </lineage>
</organism>
<dbReference type="STRING" id="1122930.SAMN02745168_2062"/>
<dbReference type="GO" id="GO:0008444">
    <property type="term" value="F:CDP-diacylglycerol-glycerol-3-phosphate 3-phosphatidyltransferase activity"/>
    <property type="evidence" value="ECO:0007669"/>
    <property type="project" value="UniProtKB-EC"/>
</dbReference>
<evidence type="ECO:0000256" key="6">
    <source>
        <dbReference type="ARBA" id="ARBA00014944"/>
    </source>
</evidence>
<evidence type="ECO:0000256" key="17">
    <source>
        <dbReference type="RuleBase" id="RU003750"/>
    </source>
</evidence>
<keyword evidence="12 18" id="KW-0472">Membrane</keyword>
<dbReference type="InterPro" id="IPR050324">
    <property type="entry name" value="CDP-alcohol_PTase-I"/>
</dbReference>
<dbReference type="Pfam" id="PF01066">
    <property type="entry name" value="CDP-OH_P_transf"/>
    <property type="match status" value="1"/>
</dbReference>
<comment type="catalytic activity">
    <reaction evidence="16">
        <text>a CDP-1,2-diacyl-sn-glycerol + sn-glycerol 3-phosphate = a 1,2-diacyl-sn-glycero-3-phospho-(1'-sn-glycero-3'-phosphate) + CMP + H(+)</text>
        <dbReference type="Rhea" id="RHEA:12593"/>
        <dbReference type="ChEBI" id="CHEBI:15378"/>
        <dbReference type="ChEBI" id="CHEBI:57597"/>
        <dbReference type="ChEBI" id="CHEBI:58332"/>
        <dbReference type="ChEBI" id="CHEBI:60110"/>
        <dbReference type="ChEBI" id="CHEBI:60377"/>
        <dbReference type="EC" id="2.7.8.5"/>
    </reaction>
</comment>
<evidence type="ECO:0000256" key="4">
    <source>
        <dbReference type="ARBA" id="ARBA00010441"/>
    </source>
</evidence>
<dbReference type="GO" id="GO:0006655">
    <property type="term" value="P:phosphatidylglycerol biosynthetic process"/>
    <property type="evidence" value="ECO:0007669"/>
    <property type="project" value="UniProtKB-UniPathway"/>
</dbReference>
<dbReference type="OrthoDB" id="9796672at2"/>
<dbReference type="EMBL" id="FWXW01000005">
    <property type="protein sequence ID" value="SMC68794.1"/>
    <property type="molecule type" value="Genomic_DNA"/>
</dbReference>
<evidence type="ECO:0000256" key="2">
    <source>
        <dbReference type="ARBA" id="ARBA00004141"/>
    </source>
</evidence>
<keyword evidence="10 18" id="KW-1133">Transmembrane helix</keyword>
<accession>A0A1W2B7G8</accession>
<evidence type="ECO:0000256" key="13">
    <source>
        <dbReference type="ARBA" id="ARBA00023209"/>
    </source>
</evidence>
<proteinExistence type="inferred from homology"/>
<dbReference type="Proteomes" id="UP000192790">
    <property type="component" value="Unassembled WGS sequence"/>
</dbReference>
<dbReference type="InterPro" id="IPR048254">
    <property type="entry name" value="CDP_ALCOHOL_P_TRANSF_CS"/>
</dbReference>
<keyword evidence="13" id="KW-0594">Phospholipid biosynthesis</keyword>
<dbReference type="EC" id="2.7.8.5" evidence="5"/>
<evidence type="ECO:0000256" key="7">
    <source>
        <dbReference type="ARBA" id="ARBA00022516"/>
    </source>
</evidence>
<dbReference type="Gene3D" id="1.20.120.1760">
    <property type="match status" value="1"/>
</dbReference>
<evidence type="ECO:0000256" key="8">
    <source>
        <dbReference type="ARBA" id="ARBA00022679"/>
    </source>
</evidence>
<evidence type="ECO:0000256" key="5">
    <source>
        <dbReference type="ARBA" id="ARBA00013170"/>
    </source>
</evidence>
<evidence type="ECO:0000256" key="9">
    <source>
        <dbReference type="ARBA" id="ARBA00022692"/>
    </source>
</evidence>
<reference evidence="19 20" key="1">
    <citation type="submission" date="2017-04" db="EMBL/GenBank/DDBJ databases">
        <authorList>
            <person name="Afonso C.L."/>
            <person name="Miller P.J."/>
            <person name="Scott M.A."/>
            <person name="Spackman E."/>
            <person name="Goraichik I."/>
            <person name="Dimitrov K.M."/>
            <person name="Suarez D.L."/>
            <person name="Swayne D.E."/>
        </authorList>
    </citation>
    <scope>NUCLEOTIDE SEQUENCE [LARGE SCALE GENOMIC DNA]</scope>
    <source>
        <strain evidence="19 20">DSM 12816</strain>
    </source>
</reference>
<feature type="transmembrane region" description="Helical" evidence="18">
    <location>
        <begin position="74"/>
        <end position="107"/>
    </location>
</feature>
<comment type="subcellular location">
    <subcellularLocation>
        <location evidence="2">Membrane</location>
        <topology evidence="2">Multi-pass membrane protein</topology>
    </subcellularLocation>
</comment>
<feature type="transmembrane region" description="Helical" evidence="18">
    <location>
        <begin position="145"/>
        <end position="166"/>
    </location>
</feature>
<protein>
    <recommendedName>
        <fullName evidence="6">CDP-diacylglycerol--glycerol-3-phosphate 3-phosphatidyltransferase</fullName>
        <ecNumber evidence="5">2.7.8.5</ecNumber>
    </recommendedName>
    <alternativeName>
        <fullName evidence="15">Phosphatidylglycerophosphate synthase</fullName>
    </alternativeName>
</protein>
<comment type="pathway">
    <text evidence="3">Phospholipid metabolism; phosphatidylglycerol biosynthesis; phosphatidylglycerol from CDP-diacylglycerol: step 1/2.</text>
</comment>
<dbReference type="InterPro" id="IPR043130">
    <property type="entry name" value="CDP-OH_PTrfase_TM_dom"/>
</dbReference>
<dbReference type="InterPro" id="IPR004570">
    <property type="entry name" value="Phosphatidylglycerol_P_synth"/>
</dbReference>
<evidence type="ECO:0000256" key="12">
    <source>
        <dbReference type="ARBA" id="ARBA00023136"/>
    </source>
</evidence>
<evidence type="ECO:0000256" key="14">
    <source>
        <dbReference type="ARBA" id="ARBA00023264"/>
    </source>
</evidence>
<feature type="transmembrane region" description="Helical" evidence="18">
    <location>
        <begin position="6"/>
        <end position="26"/>
    </location>
</feature>
<dbReference type="PANTHER" id="PTHR14269">
    <property type="entry name" value="CDP-DIACYLGLYCEROL--GLYCEROL-3-PHOSPHATE 3-PHOSPHATIDYLTRANSFERASE-RELATED"/>
    <property type="match status" value="1"/>
</dbReference>
<keyword evidence="7" id="KW-0444">Lipid biosynthesis</keyword>
<comment type="function">
    <text evidence="1">This protein catalyzes the committed step to the synthesis of the acidic phospholipids.</text>
</comment>